<reference evidence="1" key="1">
    <citation type="submission" date="2021-11" db="EMBL/GenBank/DDBJ databases">
        <authorList>
            <consortium name="Genoscope - CEA"/>
            <person name="William W."/>
        </authorList>
    </citation>
    <scope>NUCLEOTIDE SEQUENCE</scope>
</reference>
<dbReference type="Proteomes" id="UP000789595">
    <property type="component" value="Unassembled WGS sequence"/>
</dbReference>
<sequence>MDSRTRQRVEGSARPGSIPLRPELVEFMSARCLSRYSRCSKVVRADVREANAWQLLAARQAPLATPRIARDALEIDAISRVRSHVRRRLLADALENTSAPRLNPNHFEDFTFFVRLRQDDVVIWEGDLLHQRAAAGTPSDNGCLHLPLAEVWATIKQSGSCAELTTWLAQTGTLLEQDQAVLGRLSITLVAIRKSDEAVVSLGHFSILSWDQVFGTGNPDQSFKFNSSPHVPLFASPGHQFRADLWLGTLHGTTGGGTLDYLDLEITHSVTRETAHSGELSTHSMRYLLTYLAGVQPFERAAALRTIQSWGSIDSDSEPDSD</sequence>
<comment type="caution">
    <text evidence="1">The sequence shown here is derived from an EMBL/GenBank/DDBJ whole genome shotgun (WGS) entry which is preliminary data.</text>
</comment>
<evidence type="ECO:0000313" key="1">
    <source>
        <dbReference type="EMBL" id="CAH0374781.1"/>
    </source>
</evidence>
<organism evidence="1 2">
    <name type="scientific">Pelagomonas calceolata</name>
    <dbReference type="NCBI Taxonomy" id="35677"/>
    <lineage>
        <taxon>Eukaryota</taxon>
        <taxon>Sar</taxon>
        <taxon>Stramenopiles</taxon>
        <taxon>Ochrophyta</taxon>
        <taxon>Pelagophyceae</taxon>
        <taxon>Pelagomonadales</taxon>
        <taxon>Pelagomonadaceae</taxon>
        <taxon>Pelagomonas</taxon>
    </lineage>
</organism>
<accession>A0A8J2SPS1</accession>
<keyword evidence="2" id="KW-1185">Reference proteome</keyword>
<evidence type="ECO:0000313" key="2">
    <source>
        <dbReference type="Proteomes" id="UP000789595"/>
    </source>
</evidence>
<protein>
    <submittedName>
        <fullName evidence="1">Uncharacterized protein</fullName>
    </submittedName>
</protein>
<name>A0A8J2SPS1_9STRA</name>
<dbReference type="AlphaFoldDB" id="A0A8J2SPS1"/>
<proteinExistence type="predicted"/>
<gene>
    <name evidence="1" type="ORF">PECAL_4P20830</name>
</gene>
<dbReference type="EMBL" id="CAKKNE010000004">
    <property type="protein sequence ID" value="CAH0374781.1"/>
    <property type="molecule type" value="Genomic_DNA"/>
</dbReference>